<protein>
    <submittedName>
        <fullName evidence="1">Uncharacterized protein</fullName>
    </submittedName>
</protein>
<accession>G7ZIV2</accession>
<reference evidence="2" key="1">
    <citation type="journal article" date="2011" name="PLoS Genet.">
        <title>Azospirillum genomes reveal transition of bacteria from aquatic to terrestrial environments.</title>
        <authorList>
            <person name="Wisniewski-Dye F."/>
            <person name="Borziak K."/>
            <person name="Khalsa-Moyers G."/>
            <person name="Alexandre G."/>
            <person name="Sukharnikov L.O."/>
            <person name="Wuichet K."/>
            <person name="Hurst G.B."/>
            <person name="McDonald W.H."/>
            <person name="Robertson J.S."/>
            <person name="Barbe V."/>
            <person name="Calteau A."/>
            <person name="Rouy Z."/>
            <person name="Mangenot S."/>
            <person name="Prigent-Combaret C."/>
            <person name="Normand P."/>
            <person name="Boyer M."/>
            <person name="Siguier P."/>
            <person name="Dessaux Y."/>
            <person name="Elmerich C."/>
            <person name="Condemine G."/>
            <person name="Krishnen G."/>
            <person name="Kennedy I."/>
            <person name="Paterson A.H."/>
            <person name="Gonzalez V."/>
            <person name="Mavingui P."/>
            <person name="Zhulin I.B."/>
        </authorList>
    </citation>
    <scope>NUCLEOTIDE SEQUENCE [LARGE SCALE GENOMIC DNA]</scope>
    <source>
        <strain evidence="2">4B</strain>
    </source>
</reference>
<sequence>MVGRDLENAAVHPRGNGKPAALVMLHGGCERFLNGYHAGSIVPALVPAPWACSRRNGIAGVGEFSKPILVAVMNERQSAL</sequence>
<evidence type="ECO:0000313" key="2">
    <source>
        <dbReference type="Proteomes" id="UP000005667"/>
    </source>
</evidence>
<name>G7ZIV2_AZOL4</name>
<keyword evidence="1" id="KW-0614">Plasmid</keyword>
<dbReference type="AlphaFoldDB" id="G7ZIV2"/>
<proteinExistence type="predicted"/>
<dbReference type="HOGENOM" id="CLU_2582136_0_0_5"/>
<gene>
    <name evidence="1" type="ordered locus">AZOLI_p60262</name>
</gene>
<evidence type="ECO:0000313" key="1">
    <source>
        <dbReference type="EMBL" id="CBS91658.1"/>
    </source>
</evidence>
<dbReference type="EMBL" id="FQ311874">
    <property type="protein sequence ID" value="CBS91658.1"/>
    <property type="molecule type" value="Genomic_DNA"/>
</dbReference>
<organism evidence="1 2">
    <name type="scientific">Azospirillum lipoferum (strain 4B)</name>
    <dbReference type="NCBI Taxonomy" id="862719"/>
    <lineage>
        <taxon>Bacteria</taxon>
        <taxon>Pseudomonadati</taxon>
        <taxon>Pseudomonadota</taxon>
        <taxon>Alphaproteobacteria</taxon>
        <taxon>Rhodospirillales</taxon>
        <taxon>Azospirillaceae</taxon>
        <taxon>Azospirillum</taxon>
    </lineage>
</organism>
<keyword evidence="2" id="KW-1185">Reference proteome</keyword>
<geneLocation type="plasmid" evidence="1 2">
    <name>AZO_p6</name>
</geneLocation>
<dbReference type="KEGG" id="ali:AZOLI_p60262"/>
<dbReference type="Proteomes" id="UP000005667">
    <property type="component" value="Plasmid AZO_p6"/>
</dbReference>